<evidence type="ECO:0008006" key="4">
    <source>
        <dbReference type="Google" id="ProtNLM"/>
    </source>
</evidence>
<evidence type="ECO:0000313" key="3">
    <source>
        <dbReference type="Proteomes" id="UP001057375"/>
    </source>
</evidence>
<organism evidence="2 3">
    <name type="scientific">Aduncisulcus paluster</name>
    <dbReference type="NCBI Taxonomy" id="2918883"/>
    <lineage>
        <taxon>Eukaryota</taxon>
        <taxon>Metamonada</taxon>
        <taxon>Carpediemonas-like organisms</taxon>
        <taxon>Aduncisulcus</taxon>
    </lineage>
</organism>
<dbReference type="SMART" id="SM00368">
    <property type="entry name" value="LRR_RI"/>
    <property type="match status" value="4"/>
</dbReference>
<dbReference type="PANTHER" id="PTHR24111:SF0">
    <property type="entry name" value="LEUCINE-RICH REPEAT-CONTAINING PROTEIN"/>
    <property type="match status" value="1"/>
</dbReference>
<dbReference type="SUPFAM" id="SSF52047">
    <property type="entry name" value="RNI-like"/>
    <property type="match status" value="2"/>
</dbReference>
<dbReference type="Proteomes" id="UP001057375">
    <property type="component" value="Unassembled WGS sequence"/>
</dbReference>
<protein>
    <recommendedName>
        <fullName evidence="4">RNI-like protein</fullName>
    </recommendedName>
</protein>
<accession>A0ABQ5KYY9</accession>
<dbReference type="Pfam" id="PF13516">
    <property type="entry name" value="LRR_6"/>
    <property type="match status" value="3"/>
</dbReference>
<name>A0ABQ5KYY9_9EUKA</name>
<dbReference type="InterPro" id="IPR032675">
    <property type="entry name" value="LRR_dom_sf"/>
</dbReference>
<dbReference type="EMBL" id="BQXS01011329">
    <property type="protein sequence ID" value="GKT36898.1"/>
    <property type="molecule type" value="Genomic_DNA"/>
</dbReference>
<dbReference type="PANTHER" id="PTHR24111">
    <property type="entry name" value="LEUCINE-RICH REPEAT-CONTAINING PROTEIN 34"/>
    <property type="match status" value="1"/>
</dbReference>
<gene>
    <name evidence="2" type="ORF">ADUPG1_009781</name>
</gene>
<keyword evidence="3" id="KW-1185">Reference proteome</keyword>
<sequence>MDKLIDQFRLSYLENCQTFTIKPREAILAEVSNAKAKREPLVLNLYGPTLGSDRLTDLDVSVICKSLEHIDCCSGFDFSCNNITDGGAATIASFLPNSSIFKTLNLRMNNITKVGAKTLASGIAQSVSLKQFILCQNAISEEGCQHIISVLCRSSLSHLDLSYCGVNTDVFIDLSLEMMKPSFSLTHLALAGCEPLSRHGEAIQRFSQGVAHCNTIKALNLSRCNLHDWDITNLITGLLDHRPRIVHTDPDSTGSPAALQLTYLNVSGNALSFDSCASLRSFLANPSCSLETIVMDGCRIQDEGCNHLAIALCEYPHTQASSLFISLKRCGLTAQSLTSLAILCKENMSIKGDEGCNHLAIALCEYPHTQASSLFISLKRCGLTAQSLTSLAILCKENMSIKGVSVVDNLFFKGLTDEHHAPKEWKELLEERKDLITDVGVSVNEFGDYSVYHPEKSLDFTWE</sequence>
<evidence type="ECO:0000256" key="1">
    <source>
        <dbReference type="ARBA" id="ARBA00022737"/>
    </source>
</evidence>
<dbReference type="InterPro" id="IPR052201">
    <property type="entry name" value="LRR-containing_regulator"/>
</dbReference>
<evidence type="ECO:0000313" key="2">
    <source>
        <dbReference type="EMBL" id="GKT36898.1"/>
    </source>
</evidence>
<keyword evidence="1" id="KW-0677">Repeat</keyword>
<reference evidence="2" key="1">
    <citation type="submission" date="2022-03" db="EMBL/GenBank/DDBJ databases">
        <title>Draft genome sequence of Aduncisulcus paluster, a free-living microaerophilic Fornicata.</title>
        <authorList>
            <person name="Yuyama I."/>
            <person name="Kume K."/>
            <person name="Tamura T."/>
            <person name="Inagaki Y."/>
            <person name="Hashimoto T."/>
        </authorList>
    </citation>
    <scope>NUCLEOTIDE SEQUENCE</scope>
    <source>
        <strain evidence="2">NY0171</strain>
    </source>
</reference>
<dbReference type="Gene3D" id="3.80.10.10">
    <property type="entry name" value="Ribonuclease Inhibitor"/>
    <property type="match status" value="3"/>
</dbReference>
<dbReference type="InterPro" id="IPR001611">
    <property type="entry name" value="Leu-rich_rpt"/>
</dbReference>
<proteinExistence type="predicted"/>
<comment type="caution">
    <text evidence="2">The sequence shown here is derived from an EMBL/GenBank/DDBJ whole genome shotgun (WGS) entry which is preliminary data.</text>
</comment>